<dbReference type="Proteomes" id="UP000011083">
    <property type="component" value="Unassembled WGS sequence"/>
</dbReference>
<dbReference type="InterPro" id="IPR016130">
    <property type="entry name" value="Tyr_Pase_AS"/>
</dbReference>
<dbReference type="EMBL" id="KB007974">
    <property type="protein sequence ID" value="ELR17300.1"/>
    <property type="molecule type" value="Genomic_DNA"/>
</dbReference>
<dbReference type="RefSeq" id="XP_004339313.1">
    <property type="nucleotide sequence ID" value="XM_004339265.1"/>
</dbReference>
<feature type="compositionally biased region" description="Basic and acidic residues" evidence="1">
    <location>
        <begin position="87"/>
        <end position="97"/>
    </location>
</feature>
<dbReference type="AlphaFoldDB" id="L8GWC1"/>
<dbReference type="Pfam" id="PF13350">
    <property type="entry name" value="Y_phosphatase3"/>
    <property type="match status" value="1"/>
</dbReference>
<dbReference type="SUPFAM" id="SSF52799">
    <property type="entry name" value="(Phosphotyrosine protein) phosphatases II"/>
    <property type="match status" value="1"/>
</dbReference>
<dbReference type="PANTHER" id="PTHR31126:SF1">
    <property type="entry name" value="TYROSINE SPECIFIC PROTEIN PHOSPHATASES DOMAIN-CONTAINING PROTEIN"/>
    <property type="match status" value="1"/>
</dbReference>
<feature type="region of interest" description="Disordered" evidence="1">
    <location>
        <begin position="116"/>
        <end position="144"/>
    </location>
</feature>
<organism evidence="3 4">
    <name type="scientific">Acanthamoeba castellanii (strain ATCC 30010 / Neff)</name>
    <dbReference type="NCBI Taxonomy" id="1257118"/>
    <lineage>
        <taxon>Eukaryota</taxon>
        <taxon>Amoebozoa</taxon>
        <taxon>Discosea</taxon>
        <taxon>Longamoebia</taxon>
        <taxon>Centramoebida</taxon>
        <taxon>Acanthamoebidae</taxon>
        <taxon>Acanthamoeba</taxon>
    </lineage>
</organism>
<feature type="region of interest" description="Disordered" evidence="1">
    <location>
        <begin position="64"/>
        <end position="103"/>
    </location>
</feature>
<dbReference type="PROSITE" id="PS00383">
    <property type="entry name" value="TYR_PHOSPHATASE_1"/>
    <property type="match status" value="1"/>
</dbReference>
<dbReference type="PROSITE" id="PS50056">
    <property type="entry name" value="TYR_PHOSPHATASE_2"/>
    <property type="match status" value="1"/>
</dbReference>
<dbReference type="InterPro" id="IPR029021">
    <property type="entry name" value="Prot-tyrosine_phosphatase-like"/>
</dbReference>
<dbReference type="InterPro" id="IPR000387">
    <property type="entry name" value="Tyr_Pase_dom"/>
</dbReference>
<evidence type="ECO:0000313" key="4">
    <source>
        <dbReference type="Proteomes" id="UP000011083"/>
    </source>
</evidence>
<dbReference type="InterPro" id="IPR026893">
    <property type="entry name" value="Tyr/Ser_Pase_IphP-type"/>
</dbReference>
<evidence type="ECO:0000256" key="1">
    <source>
        <dbReference type="SAM" id="MobiDB-lite"/>
    </source>
</evidence>
<dbReference type="GO" id="GO:0004721">
    <property type="term" value="F:phosphoprotein phosphatase activity"/>
    <property type="evidence" value="ECO:0007669"/>
    <property type="project" value="InterPro"/>
</dbReference>
<dbReference type="Gene3D" id="3.90.190.10">
    <property type="entry name" value="Protein tyrosine phosphatase superfamily"/>
    <property type="match status" value="1"/>
</dbReference>
<dbReference type="STRING" id="1257118.L8GWC1"/>
<protein>
    <recommendedName>
        <fullName evidence="2">Tyrosine specific protein phosphatases domain-containing protein</fullName>
    </recommendedName>
</protein>
<dbReference type="GeneID" id="14917875"/>
<evidence type="ECO:0000259" key="2">
    <source>
        <dbReference type="PROSITE" id="PS50056"/>
    </source>
</evidence>
<reference evidence="3 4" key="1">
    <citation type="journal article" date="2013" name="Genome Biol.">
        <title>Genome of Acanthamoeba castellanii highlights extensive lateral gene transfer and early evolution of tyrosine kinase signaling.</title>
        <authorList>
            <person name="Clarke M."/>
            <person name="Lohan A.J."/>
            <person name="Liu B."/>
            <person name="Lagkouvardos I."/>
            <person name="Roy S."/>
            <person name="Zafar N."/>
            <person name="Bertelli C."/>
            <person name="Schilde C."/>
            <person name="Kianianmomeni A."/>
            <person name="Burglin T.R."/>
            <person name="Frech C."/>
            <person name="Turcotte B."/>
            <person name="Kopec K.O."/>
            <person name="Synnott J.M."/>
            <person name="Choo C."/>
            <person name="Paponov I."/>
            <person name="Finkler A."/>
            <person name="Soon Heng Tan C."/>
            <person name="Hutchins A.P."/>
            <person name="Weinmeier T."/>
            <person name="Rattei T."/>
            <person name="Chu J.S."/>
            <person name="Gimenez G."/>
            <person name="Irimia M."/>
            <person name="Rigden D.J."/>
            <person name="Fitzpatrick D.A."/>
            <person name="Lorenzo-Morales J."/>
            <person name="Bateman A."/>
            <person name="Chiu C.H."/>
            <person name="Tang P."/>
            <person name="Hegemann P."/>
            <person name="Fromm H."/>
            <person name="Raoult D."/>
            <person name="Greub G."/>
            <person name="Miranda-Saavedra D."/>
            <person name="Chen N."/>
            <person name="Nash P."/>
            <person name="Ginger M.L."/>
            <person name="Horn M."/>
            <person name="Schaap P."/>
            <person name="Caler L."/>
            <person name="Loftus B."/>
        </authorList>
    </citation>
    <scope>NUCLEOTIDE SEQUENCE [LARGE SCALE GENOMIC DNA]</scope>
    <source>
        <strain evidence="3 4">Neff</strain>
    </source>
</reference>
<feature type="domain" description="Tyrosine specific protein phosphatases" evidence="2">
    <location>
        <begin position="196"/>
        <end position="232"/>
    </location>
</feature>
<gene>
    <name evidence="3" type="ORF">ACA1_060270</name>
</gene>
<accession>L8GWC1</accession>
<proteinExistence type="predicted"/>
<dbReference type="VEuPathDB" id="AmoebaDB:ACA1_060270"/>
<keyword evidence="4" id="KW-1185">Reference proteome</keyword>
<dbReference type="OrthoDB" id="17139at2759"/>
<name>L8GWC1_ACACF</name>
<feature type="compositionally biased region" description="Polar residues" evidence="1">
    <location>
        <begin position="71"/>
        <end position="85"/>
    </location>
</feature>
<dbReference type="PANTHER" id="PTHR31126">
    <property type="entry name" value="TYROSINE-PROTEIN PHOSPHATASE"/>
    <property type="match status" value="1"/>
</dbReference>
<dbReference type="KEGG" id="acan:ACA1_060270"/>
<evidence type="ECO:0000313" key="3">
    <source>
        <dbReference type="EMBL" id="ELR17300.1"/>
    </source>
</evidence>
<sequence length="326" mass="36522">MDLYHYLPNETSGGPGKTRSFTCPRYRRFPIDLVTRRLTYRGLMMSAPKRVYWKMMACSLRGRPRPDLAPSASSISLADLPSQSPGRDADREKEKKKGSYRHRALAALSTSAPDLRRHFPAAAAPPPSTPRGTASPSHHQSNDERPDLYEVDLEEDMIDASLRVNATTASQVFVSEVFNPLGLLGFTRLLLEHSARELGHALRLLIDRRNHPLLIHCTSGKDRTGLVVALVLSVCGVARETIVENYAESEMYLRFVMGDIIKENRSKGLGEHFDGTPREVMRDTLAFIDQRWGSVPAFLNSACLFSFVEQAYLRKLLVEEPPSTRG</sequence>